<dbReference type="SUPFAM" id="SSF50621">
    <property type="entry name" value="Alanine racemase C-terminal domain-like"/>
    <property type="match status" value="1"/>
</dbReference>
<feature type="binding site" evidence="5">
    <location>
        <position position="259"/>
    </location>
    <ligand>
        <name>pyridoxal 5'-phosphate</name>
        <dbReference type="ChEBI" id="CHEBI:597326"/>
    </ligand>
</feature>
<evidence type="ECO:0000256" key="8">
    <source>
        <dbReference type="SAM" id="MobiDB-lite"/>
    </source>
</evidence>
<gene>
    <name evidence="5 11" type="primary">lysA</name>
    <name evidence="11" type="ORF">GHK86_11065</name>
</gene>
<keyword evidence="4 5" id="KW-0456">Lyase</keyword>
<comment type="subunit">
    <text evidence="5">Homodimer.</text>
</comment>
<keyword evidence="5 7" id="KW-0457">Lysine biosynthesis</keyword>
<sequence>MIPDPAPEAAASPAEGPLPRHLLPDTATIDGGRLAIGGVDVLDLCAEVGTPAFVYDEAHLRARCREAVAAWGEGATYASKAFWCRAMARLVAEEGLGVDVSTGGELHVALAGGVPPDRLVLHGNNKSEAELDAALRVGVGRIVVDSFDELDRLERLVPRTAGGPRPAVWLRVTPGVEAHTHEYVRTGQEDSKFGFGLASGAAAAAVDRVRSPRSPVELVGLHVHIGSQIFALASFARALEVLAAFAVPLDLPELGVGGGLGVGYVDGEPTPSMTEWAATVRAAVRAAGWPEGVRIAAEPGRAVVAAAAVTCYRVGTIKQLPGIRTYVSVDGGMSDNPRPVLYGSGYETFLPRAADAPRPRRVTVVGKHCESGDVIVRDGQLPGDVAVGDVLATPVTGAYGHSMASTYNKVPRPPVVFVAGGDARTVVRRETFDDLLALDA</sequence>
<keyword evidence="12" id="KW-1185">Reference proteome</keyword>
<dbReference type="PANTHER" id="PTHR43727">
    <property type="entry name" value="DIAMINOPIMELATE DECARBOXYLASE"/>
    <property type="match status" value="1"/>
</dbReference>
<evidence type="ECO:0000256" key="1">
    <source>
        <dbReference type="ARBA" id="ARBA00001933"/>
    </source>
</evidence>
<feature type="domain" description="Orn/DAP/Arg decarboxylase 2 N-terminal" evidence="10">
    <location>
        <begin position="59"/>
        <end position="305"/>
    </location>
</feature>
<dbReference type="InterPro" id="IPR002986">
    <property type="entry name" value="DAP_deCOOHase_LysA"/>
</dbReference>
<feature type="modified residue" description="N6-(pyridoxal phosphate)lysine" evidence="5">
    <location>
        <position position="80"/>
    </location>
</feature>
<organism evidence="11 12">
    <name type="scientific">Acidiferrimicrobium australe</name>
    <dbReference type="NCBI Taxonomy" id="2664430"/>
    <lineage>
        <taxon>Bacteria</taxon>
        <taxon>Bacillati</taxon>
        <taxon>Actinomycetota</taxon>
        <taxon>Acidimicrobiia</taxon>
        <taxon>Acidimicrobiales</taxon>
        <taxon>Acidimicrobiaceae</taxon>
        <taxon>Acidiferrimicrobium</taxon>
    </lineage>
</organism>
<dbReference type="HAMAP" id="MF_02120">
    <property type="entry name" value="LysA"/>
    <property type="match status" value="1"/>
</dbReference>
<evidence type="ECO:0000256" key="6">
    <source>
        <dbReference type="NCBIfam" id="TIGR01048"/>
    </source>
</evidence>
<accession>A0ABW9QUD5</accession>
<dbReference type="InterPro" id="IPR029066">
    <property type="entry name" value="PLP-binding_barrel"/>
</dbReference>
<feature type="binding site" evidence="5">
    <location>
        <begin position="298"/>
        <end position="301"/>
    </location>
    <ligand>
        <name>pyridoxal 5'-phosphate</name>
        <dbReference type="ChEBI" id="CHEBI:597326"/>
    </ligand>
</feature>
<protein>
    <recommendedName>
        <fullName evidence="5 6">Diaminopimelate decarboxylase</fullName>
        <shortName evidence="5">DAP decarboxylase</shortName>
        <shortName evidence="5">DAPDC</shortName>
        <ecNumber evidence="5 6">4.1.1.20</ecNumber>
    </recommendedName>
</protein>
<dbReference type="PANTHER" id="PTHR43727:SF2">
    <property type="entry name" value="GROUP IV DECARBOXYLASE"/>
    <property type="match status" value="1"/>
</dbReference>
<dbReference type="InterPro" id="IPR022653">
    <property type="entry name" value="De-COase2_pyr-phos_BS"/>
</dbReference>
<feature type="binding site" evidence="5">
    <location>
        <position position="342"/>
    </location>
    <ligand>
        <name>substrate</name>
    </ligand>
</feature>
<dbReference type="InterPro" id="IPR022643">
    <property type="entry name" value="De-COase2_C"/>
</dbReference>
<dbReference type="InterPro" id="IPR009006">
    <property type="entry name" value="Ala_racemase/Decarboxylase_C"/>
</dbReference>
<feature type="compositionally biased region" description="Low complexity" evidence="8">
    <location>
        <begin position="7"/>
        <end position="19"/>
    </location>
</feature>
<dbReference type="PRINTS" id="PR01179">
    <property type="entry name" value="ODADCRBXLASE"/>
</dbReference>
<dbReference type="Proteomes" id="UP000437736">
    <property type="component" value="Unassembled WGS sequence"/>
</dbReference>
<feature type="domain" description="Orn/DAP/Arg decarboxylase 2 C-terminal" evidence="9">
    <location>
        <begin position="55"/>
        <end position="397"/>
    </location>
</feature>
<dbReference type="Gene3D" id="3.20.20.10">
    <property type="entry name" value="Alanine racemase"/>
    <property type="match status" value="1"/>
</dbReference>
<dbReference type="Pfam" id="PF00278">
    <property type="entry name" value="Orn_DAP_Arg_deC"/>
    <property type="match status" value="1"/>
</dbReference>
<feature type="binding site" evidence="5">
    <location>
        <position position="399"/>
    </location>
    <ligand>
        <name>substrate</name>
    </ligand>
</feature>
<comment type="similarity">
    <text evidence="5">Belongs to the Orn/Lys/Arg decarboxylase class-II family. LysA subfamily.</text>
</comment>
<comment type="caution">
    <text evidence="11">The sequence shown here is derived from an EMBL/GenBank/DDBJ whole genome shotgun (WGS) entry which is preliminary data.</text>
</comment>
<dbReference type="GO" id="GO:0008836">
    <property type="term" value="F:diaminopimelate decarboxylase activity"/>
    <property type="evidence" value="ECO:0007669"/>
    <property type="project" value="UniProtKB-EC"/>
</dbReference>
<comment type="pathway">
    <text evidence="5 7">Amino-acid biosynthesis; L-lysine biosynthesis via DAP pathway; L-lysine from DL-2,6-diaminopimelate: step 1/1.</text>
</comment>
<evidence type="ECO:0000256" key="2">
    <source>
        <dbReference type="ARBA" id="ARBA00022793"/>
    </source>
</evidence>
<evidence type="ECO:0000256" key="5">
    <source>
        <dbReference type="HAMAP-Rule" id="MF_02120"/>
    </source>
</evidence>
<feature type="binding site" evidence="5">
    <location>
        <position position="338"/>
    </location>
    <ligand>
        <name>substrate</name>
    </ligand>
</feature>
<feature type="region of interest" description="Disordered" evidence="8">
    <location>
        <begin position="1"/>
        <end position="20"/>
    </location>
</feature>
<evidence type="ECO:0000256" key="4">
    <source>
        <dbReference type="ARBA" id="ARBA00023239"/>
    </source>
</evidence>
<evidence type="ECO:0000313" key="12">
    <source>
        <dbReference type="Proteomes" id="UP000437736"/>
    </source>
</evidence>
<dbReference type="Gene3D" id="2.40.37.10">
    <property type="entry name" value="Lyase, Ornithine Decarboxylase, Chain A, domain 1"/>
    <property type="match status" value="1"/>
</dbReference>
<dbReference type="InterPro" id="IPR022644">
    <property type="entry name" value="De-COase2_N"/>
</dbReference>
<proteinExistence type="inferred from homology"/>
<keyword evidence="2 5" id="KW-0210">Decarboxylase</keyword>
<feature type="binding site" evidence="5">
    <location>
        <position position="399"/>
    </location>
    <ligand>
        <name>pyridoxal 5'-phosphate</name>
        <dbReference type="ChEBI" id="CHEBI:597326"/>
    </ligand>
</feature>
<evidence type="ECO:0000259" key="10">
    <source>
        <dbReference type="Pfam" id="PF02784"/>
    </source>
</evidence>
<keyword evidence="3 5" id="KW-0663">Pyridoxal phosphate</keyword>
<dbReference type="CDD" id="cd06828">
    <property type="entry name" value="PLPDE_III_DapDC"/>
    <property type="match status" value="1"/>
</dbReference>
<comment type="cofactor">
    <cofactor evidence="1 5 7">
        <name>pyridoxal 5'-phosphate</name>
        <dbReference type="ChEBI" id="CHEBI:597326"/>
    </cofactor>
</comment>
<dbReference type="Pfam" id="PF02784">
    <property type="entry name" value="Orn_Arg_deC_N"/>
    <property type="match status" value="1"/>
</dbReference>
<evidence type="ECO:0000256" key="3">
    <source>
        <dbReference type="ARBA" id="ARBA00022898"/>
    </source>
</evidence>
<evidence type="ECO:0000259" key="9">
    <source>
        <dbReference type="Pfam" id="PF00278"/>
    </source>
</evidence>
<dbReference type="EMBL" id="WJHE01000536">
    <property type="protein sequence ID" value="MST33256.1"/>
    <property type="molecule type" value="Genomic_DNA"/>
</dbReference>
<dbReference type="PROSITE" id="PS00878">
    <property type="entry name" value="ODR_DC_2_1"/>
    <property type="match status" value="1"/>
</dbReference>
<feature type="binding site" evidence="5">
    <location>
        <position position="301"/>
    </location>
    <ligand>
        <name>substrate</name>
    </ligand>
</feature>
<dbReference type="EC" id="4.1.1.20" evidence="5 6"/>
<evidence type="ECO:0000256" key="7">
    <source>
        <dbReference type="RuleBase" id="RU003738"/>
    </source>
</evidence>
<feature type="binding site" evidence="5">
    <location>
        <position position="370"/>
    </location>
    <ligand>
        <name>substrate</name>
    </ligand>
</feature>
<dbReference type="PRINTS" id="PR01181">
    <property type="entry name" value="DAPDCRBXLASE"/>
</dbReference>
<reference evidence="11 12" key="1">
    <citation type="submission" date="2019-11" db="EMBL/GenBank/DDBJ databases">
        <title>Acidiferrimicrobium australis gen. nov., sp. nov., an acidophilic and obligately heterotrophic, member of the Actinobacteria that catalyses dissimilatory oxido- reduction of iron isolated from metal-rich acidic water in Chile.</title>
        <authorList>
            <person name="Gonzalez D."/>
            <person name="Huber K."/>
            <person name="Hedrich S."/>
            <person name="Rojas-Villalobos C."/>
            <person name="Quatrini R."/>
            <person name="Dinamarca M.A."/>
            <person name="Schwarz A."/>
            <person name="Canales C."/>
            <person name="Nancucheo I."/>
        </authorList>
    </citation>
    <scope>NUCLEOTIDE SEQUENCE [LARGE SCALE GENOMIC DNA]</scope>
    <source>
        <strain evidence="11 12">USS-CCA1</strain>
    </source>
</reference>
<dbReference type="SUPFAM" id="SSF51419">
    <property type="entry name" value="PLP-binding barrel"/>
    <property type="match status" value="1"/>
</dbReference>
<name>A0ABW9QUD5_9ACTN</name>
<keyword evidence="5" id="KW-0028">Amino-acid biosynthesis</keyword>
<comment type="catalytic activity">
    <reaction evidence="5 7">
        <text>meso-2,6-diaminopimelate + H(+) = L-lysine + CO2</text>
        <dbReference type="Rhea" id="RHEA:15101"/>
        <dbReference type="ChEBI" id="CHEBI:15378"/>
        <dbReference type="ChEBI" id="CHEBI:16526"/>
        <dbReference type="ChEBI" id="CHEBI:32551"/>
        <dbReference type="ChEBI" id="CHEBI:57791"/>
        <dbReference type="EC" id="4.1.1.20"/>
    </reaction>
</comment>
<evidence type="ECO:0000313" key="11">
    <source>
        <dbReference type="EMBL" id="MST33256.1"/>
    </source>
</evidence>
<dbReference type="NCBIfam" id="TIGR01048">
    <property type="entry name" value="lysA"/>
    <property type="match status" value="1"/>
</dbReference>
<dbReference type="InterPro" id="IPR000183">
    <property type="entry name" value="Orn/DAP/Arg_de-COase"/>
</dbReference>
<comment type="function">
    <text evidence="5">Specifically catalyzes the decarboxylation of meso-diaminopimelate (meso-DAP) to L-lysine.</text>
</comment>